<organism evidence="1 2">
    <name type="scientific">Dermacentor silvarum</name>
    <name type="common">Tick</name>
    <dbReference type="NCBI Taxonomy" id="543639"/>
    <lineage>
        <taxon>Eukaryota</taxon>
        <taxon>Metazoa</taxon>
        <taxon>Ecdysozoa</taxon>
        <taxon>Arthropoda</taxon>
        <taxon>Chelicerata</taxon>
        <taxon>Arachnida</taxon>
        <taxon>Acari</taxon>
        <taxon>Parasitiformes</taxon>
        <taxon>Ixodida</taxon>
        <taxon>Ixodoidea</taxon>
        <taxon>Ixodidae</taxon>
        <taxon>Rhipicephalinae</taxon>
        <taxon>Dermacentor</taxon>
    </lineage>
</organism>
<name>A0ACB8DSI8_DERSI</name>
<dbReference type="EMBL" id="CM023470">
    <property type="protein sequence ID" value="KAH7977270.1"/>
    <property type="molecule type" value="Genomic_DNA"/>
</dbReference>
<reference evidence="1" key="1">
    <citation type="submission" date="2020-05" db="EMBL/GenBank/DDBJ databases">
        <title>Large-scale comparative analyses of tick genomes elucidate their genetic diversity and vector capacities.</title>
        <authorList>
            <person name="Jia N."/>
            <person name="Wang J."/>
            <person name="Shi W."/>
            <person name="Du L."/>
            <person name="Sun Y."/>
            <person name="Zhan W."/>
            <person name="Jiang J."/>
            <person name="Wang Q."/>
            <person name="Zhang B."/>
            <person name="Ji P."/>
            <person name="Sakyi L.B."/>
            <person name="Cui X."/>
            <person name="Yuan T."/>
            <person name="Jiang B."/>
            <person name="Yang W."/>
            <person name="Lam T.T.-Y."/>
            <person name="Chang Q."/>
            <person name="Ding S."/>
            <person name="Wang X."/>
            <person name="Zhu J."/>
            <person name="Ruan X."/>
            <person name="Zhao L."/>
            <person name="Wei J."/>
            <person name="Que T."/>
            <person name="Du C."/>
            <person name="Cheng J."/>
            <person name="Dai P."/>
            <person name="Han X."/>
            <person name="Huang E."/>
            <person name="Gao Y."/>
            <person name="Liu J."/>
            <person name="Shao H."/>
            <person name="Ye R."/>
            <person name="Li L."/>
            <person name="Wei W."/>
            <person name="Wang X."/>
            <person name="Wang C."/>
            <person name="Yang T."/>
            <person name="Huo Q."/>
            <person name="Li W."/>
            <person name="Guo W."/>
            <person name="Chen H."/>
            <person name="Zhou L."/>
            <person name="Ni X."/>
            <person name="Tian J."/>
            <person name="Zhou Y."/>
            <person name="Sheng Y."/>
            <person name="Liu T."/>
            <person name="Pan Y."/>
            <person name="Xia L."/>
            <person name="Li J."/>
            <person name="Zhao F."/>
            <person name="Cao W."/>
        </authorList>
    </citation>
    <scope>NUCLEOTIDE SEQUENCE</scope>
    <source>
        <strain evidence="1">Dsil-2018</strain>
    </source>
</reference>
<gene>
    <name evidence="1" type="ORF">HPB49_000238</name>
</gene>
<accession>A0ACB8DSI8</accession>
<sequence>MGSEEPAKTGYLHVLHQGFLKKSWLHKYCALYDSSRHGVKRLEVYDSEESFSRHAQQKCITLEDCIKVVPALQKHQPNVFEVHTRTQSQQFSADSFGEMTEWIEAIRGVTFGQQAVAASAAQDSPIVEEENTLYGSLDAPHVFRVRALPTEAGERCGLRGSFFLLVGPRGVTLAERGPRGGLGAALLWWPYYSIRRYGLLAGTFSLEAGRKAASGEGLFSWHAADAEDIFRAVASFVRTSLDGSALLEQLEQHCYENVPLVTSAEGDPSEAVQHVRRNGAEYAVVHKTSSTKVFHPQ</sequence>
<keyword evidence="2" id="KW-1185">Reference proteome</keyword>
<dbReference type="Proteomes" id="UP000821865">
    <property type="component" value="Chromosome 1"/>
</dbReference>
<evidence type="ECO:0000313" key="1">
    <source>
        <dbReference type="EMBL" id="KAH7977270.1"/>
    </source>
</evidence>
<proteinExistence type="predicted"/>
<evidence type="ECO:0000313" key="2">
    <source>
        <dbReference type="Proteomes" id="UP000821865"/>
    </source>
</evidence>
<comment type="caution">
    <text evidence="1">The sequence shown here is derived from an EMBL/GenBank/DDBJ whole genome shotgun (WGS) entry which is preliminary data.</text>
</comment>
<protein>
    <submittedName>
        <fullName evidence="1">Uncharacterized protein</fullName>
    </submittedName>
</protein>